<dbReference type="PANTHER" id="PTHR48081:SF8">
    <property type="entry name" value="ALPHA_BETA HYDROLASE FOLD-3 DOMAIN-CONTAINING PROTEIN-RELATED"/>
    <property type="match status" value="1"/>
</dbReference>
<dbReference type="GO" id="GO:0016787">
    <property type="term" value="F:hydrolase activity"/>
    <property type="evidence" value="ECO:0007669"/>
    <property type="project" value="UniProtKB-KW"/>
</dbReference>
<dbReference type="InterPro" id="IPR050300">
    <property type="entry name" value="GDXG_lipolytic_enzyme"/>
</dbReference>
<dbReference type="ESTHER" id="nocfa-q5yxc9">
    <property type="family name" value="Hormone-sensitive_lipase_like"/>
</dbReference>
<evidence type="ECO:0000259" key="2">
    <source>
        <dbReference type="Pfam" id="PF07859"/>
    </source>
</evidence>
<organism evidence="3 4">
    <name type="scientific">Nocardia farcinica (strain IFM 10152)</name>
    <dbReference type="NCBI Taxonomy" id="247156"/>
    <lineage>
        <taxon>Bacteria</taxon>
        <taxon>Bacillati</taxon>
        <taxon>Actinomycetota</taxon>
        <taxon>Actinomycetes</taxon>
        <taxon>Mycobacteriales</taxon>
        <taxon>Nocardiaceae</taxon>
        <taxon>Nocardia</taxon>
    </lineage>
</organism>
<dbReference type="AlphaFoldDB" id="Q5YXC9"/>
<dbReference type="HOGENOM" id="CLU_012494_13_4_11"/>
<dbReference type="GeneID" id="61133074"/>
<proteinExistence type="predicted"/>
<evidence type="ECO:0000313" key="4">
    <source>
        <dbReference type="Proteomes" id="UP000006820"/>
    </source>
</evidence>
<evidence type="ECO:0000256" key="1">
    <source>
        <dbReference type="ARBA" id="ARBA00022801"/>
    </source>
</evidence>
<accession>Q5YXC9</accession>
<dbReference type="RefSeq" id="WP_011208847.1">
    <property type="nucleotide sequence ID" value="NC_006361.1"/>
</dbReference>
<dbReference type="eggNOG" id="COG0657">
    <property type="taxonomic scope" value="Bacteria"/>
</dbReference>
<protein>
    <recommendedName>
        <fullName evidence="2">Alpha/beta hydrolase fold-3 domain-containing protein</fullName>
    </recommendedName>
</protein>
<feature type="domain" description="Alpha/beta hydrolase fold-3" evidence="2">
    <location>
        <begin position="74"/>
        <end position="271"/>
    </location>
</feature>
<dbReference type="InterPro" id="IPR029058">
    <property type="entry name" value="AB_hydrolase_fold"/>
</dbReference>
<keyword evidence="1" id="KW-0378">Hydrolase</keyword>
<dbReference type="SMR" id="Q5YXC9"/>
<reference evidence="3 4" key="1">
    <citation type="journal article" date="2004" name="Proc. Natl. Acad. Sci. U.S.A.">
        <title>The complete genomic sequence of Nocardia farcinica IFM 10152.</title>
        <authorList>
            <person name="Ishikawa J."/>
            <person name="Yamashita A."/>
            <person name="Mikami Y."/>
            <person name="Hoshino Y."/>
            <person name="Kurita H."/>
            <person name="Hotta K."/>
            <person name="Shiba T."/>
            <person name="Hattori M."/>
        </authorList>
    </citation>
    <scope>NUCLEOTIDE SEQUENCE [LARGE SCALE GENOMIC DNA]</scope>
    <source>
        <strain evidence="3 4">IFM 10152</strain>
    </source>
</reference>
<dbReference type="Gene3D" id="3.40.50.1820">
    <property type="entry name" value="alpha/beta hydrolase"/>
    <property type="match status" value="1"/>
</dbReference>
<gene>
    <name evidence="3" type="ordered locus">NFA_23150</name>
</gene>
<dbReference type="Proteomes" id="UP000006820">
    <property type="component" value="Chromosome"/>
</dbReference>
<dbReference type="Pfam" id="PF07859">
    <property type="entry name" value="Abhydrolase_3"/>
    <property type="match status" value="1"/>
</dbReference>
<evidence type="ECO:0000313" key="3">
    <source>
        <dbReference type="EMBL" id="BAD57162.1"/>
    </source>
</evidence>
<dbReference type="EMBL" id="AP006618">
    <property type="protein sequence ID" value="BAD57162.1"/>
    <property type="molecule type" value="Genomic_DNA"/>
</dbReference>
<keyword evidence="4" id="KW-1185">Reference proteome</keyword>
<sequence length="294" mass="31689">MSGLGMRAVGLYLRLTSRRRMATAERARARMAAPKGSAAPPARLRARHTVTERRFGQFTTYTVTPRHRAPHCAVLFLHGGSYIAEIARQHWGLIARLVDHGARVDVPIYGLAPRFTHHDAYPFVTEAYRAMAAEAPGPLTVLGDSAGGGLALGFTQTLAGLDEPVRRPDRLVLIAPWLDLTLSNPDMAAVDDPWLTRAGLLEAGRAWAAGTDPTDPRLSPLNGPMDALPPTDLYIGTRDLGYPDACAFRDRATAAGVRVEFTVCGGALHDYPLLPTREGRAAAARIARAVCASR</sequence>
<dbReference type="InterPro" id="IPR013094">
    <property type="entry name" value="AB_hydrolase_3"/>
</dbReference>
<dbReference type="SUPFAM" id="SSF53474">
    <property type="entry name" value="alpha/beta-Hydrolases"/>
    <property type="match status" value="1"/>
</dbReference>
<name>Q5YXC9_NOCFA</name>
<dbReference type="PANTHER" id="PTHR48081">
    <property type="entry name" value="AB HYDROLASE SUPERFAMILY PROTEIN C4A8.06C"/>
    <property type="match status" value="1"/>
</dbReference>
<dbReference type="STRING" id="247156.NFA_23150"/>
<dbReference type="KEGG" id="nfa:NFA_23150"/>